<reference evidence="1 2" key="1">
    <citation type="submission" date="2015-10" db="EMBL/GenBank/DDBJ databases">
        <title>Draft genome sequence of Streptomyces griseoruber DSM 40281, type strain for the species Streptomyces griseoruber.</title>
        <authorList>
            <person name="Ruckert C."/>
            <person name="Winkler A."/>
            <person name="Kalinowski J."/>
            <person name="Kampfer P."/>
            <person name="Glaeser S."/>
        </authorList>
    </citation>
    <scope>NUCLEOTIDE SEQUENCE [LARGE SCALE GENOMIC DNA]</scope>
    <source>
        <strain evidence="1 2">DSM 40281</strain>
    </source>
</reference>
<protein>
    <submittedName>
        <fullName evidence="1">Ester cyclase</fullName>
    </submittedName>
</protein>
<accession>A0A124I3D4</accession>
<dbReference type="EMBL" id="LMWW01000022">
    <property type="protein sequence ID" value="KUN83519.1"/>
    <property type="molecule type" value="Genomic_DNA"/>
</dbReference>
<dbReference type="STRING" id="1943.AQJ64_17180"/>
<proteinExistence type="predicted"/>
<dbReference type="PANTHER" id="PTHR38436">
    <property type="entry name" value="POLYKETIDE CYCLASE SNOAL-LIKE DOMAIN"/>
    <property type="match status" value="1"/>
</dbReference>
<organism evidence="1 2">
    <name type="scientific">Streptomyces griseoruber</name>
    <dbReference type="NCBI Taxonomy" id="1943"/>
    <lineage>
        <taxon>Bacteria</taxon>
        <taxon>Bacillati</taxon>
        <taxon>Actinomycetota</taxon>
        <taxon>Actinomycetes</taxon>
        <taxon>Kitasatosporales</taxon>
        <taxon>Streptomycetaceae</taxon>
        <taxon>Streptomyces</taxon>
    </lineage>
</organism>
<gene>
    <name evidence="1" type="ORF">AQJ64_17180</name>
</gene>
<dbReference type="Pfam" id="PF07366">
    <property type="entry name" value="SnoaL"/>
    <property type="match status" value="1"/>
</dbReference>
<dbReference type="AlphaFoldDB" id="A0A124I3D4"/>
<keyword evidence="2" id="KW-1185">Reference proteome</keyword>
<dbReference type="OrthoDB" id="9182871at2"/>
<dbReference type="Proteomes" id="UP000052982">
    <property type="component" value="Unassembled WGS sequence"/>
</dbReference>
<evidence type="ECO:0000313" key="1">
    <source>
        <dbReference type="EMBL" id="KUN83519.1"/>
    </source>
</evidence>
<name>A0A124I3D4_9ACTN</name>
<dbReference type="PANTHER" id="PTHR38436:SF1">
    <property type="entry name" value="ESTER CYCLASE"/>
    <property type="match status" value="1"/>
</dbReference>
<dbReference type="InterPro" id="IPR009959">
    <property type="entry name" value="Cyclase_SnoaL-like"/>
</dbReference>
<dbReference type="RefSeq" id="WP_055636508.1">
    <property type="nucleotide sequence ID" value="NZ_JBIRRP010000014.1"/>
</dbReference>
<dbReference type="SUPFAM" id="SSF54427">
    <property type="entry name" value="NTF2-like"/>
    <property type="match status" value="1"/>
</dbReference>
<dbReference type="InterPro" id="IPR032710">
    <property type="entry name" value="NTF2-like_dom_sf"/>
</dbReference>
<dbReference type="GO" id="GO:0030638">
    <property type="term" value="P:polyketide metabolic process"/>
    <property type="evidence" value="ECO:0007669"/>
    <property type="project" value="InterPro"/>
</dbReference>
<sequence length="150" mass="16979">MSTTHNNFDFENEIERNKTVARRYFEEFVDGRSLDTLDEIVAADAADETRVGVGGTGTREDFREHAKWLWENVKDVHVTVSDLLAEGDRVIVFWKIEGLHTGNIFGVPATGKPFTGHSISWLTIRDGQVVRYNVLPDRLGIIQQLADVHL</sequence>
<comment type="caution">
    <text evidence="1">The sequence shown here is derived from an EMBL/GenBank/DDBJ whole genome shotgun (WGS) entry which is preliminary data.</text>
</comment>
<evidence type="ECO:0000313" key="2">
    <source>
        <dbReference type="Proteomes" id="UP000052982"/>
    </source>
</evidence>
<dbReference type="Gene3D" id="3.10.450.50">
    <property type="match status" value="1"/>
</dbReference>